<feature type="coiled-coil region" evidence="7">
    <location>
        <begin position="681"/>
        <end position="712"/>
    </location>
</feature>
<dbReference type="InterPro" id="IPR036097">
    <property type="entry name" value="HisK_dim/P_sf"/>
</dbReference>
<evidence type="ECO:0000256" key="4">
    <source>
        <dbReference type="ARBA" id="ARBA00022679"/>
    </source>
</evidence>
<dbReference type="Pfam" id="PF08448">
    <property type="entry name" value="PAS_4"/>
    <property type="match status" value="1"/>
</dbReference>
<reference evidence="14" key="1">
    <citation type="journal article" date="2024" name="Int. J. Syst. Evol. Microbiol.">
        <title>Methylomarinovum tepidoasis sp. nov., a moderately thermophilic methanotroph of the family Methylothermaceae isolated from a deep-sea hydrothermal field.</title>
        <authorList>
            <person name="Hirayama H."/>
            <person name="Takaki Y."/>
            <person name="Abe M."/>
            <person name="Miyazaki M."/>
            <person name="Uematsu K."/>
            <person name="Matsui Y."/>
            <person name="Takai K."/>
        </authorList>
    </citation>
    <scope>NUCLEOTIDE SEQUENCE [LARGE SCALE GENOMIC DNA]</scope>
    <source>
        <strain evidence="14">IT-9</strain>
    </source>
</reference>
<keyword evidence="6 9" id="KW-0472">Membrane</keyword>
<evidence type="ECO:0000256" key="1">
    <source>
        <dbReference type="ARBA" id="ARBA00000085"/>
    </source>
</evidence>
<comment type="catalytic activity">
    <reaction evidence="1">
        <text>ATP + protein L-histidine = ADP + protein N-phospho-L-histidine.</text>
        <dbReference type="EC" id="2.7.13.3"/>
    </reaction>
</comment>
<organism evidence="13 14">
    <name type="scientific">Methylomarinovum caldicuralii</name>
    <dbReference type="NCBI Taxonomy" id="438856"/>
    <lineage>
        <taxon>Bacteria</taxon>
        <taxon>Pseudomonadati</taxon>
        <taxon>Pseudomonadota</taxon>
        <taxon>Gammaproteobacteria</taxon>
        <taxon>Methylococcales</taxon>
        <taxon>Methylothermaceae</taxon>
        <taxon>Methylomarinovum</taxon>
    </lineage>
</organism>
<dbReference type="GO" id="GO:0000156">
    <property type="term" value="F:phosphorelay response regulator activity"/>
    <property type="evidence" value="ECO:0007669"/>
    <property type="project" value="TreeGrafter"/>
</dbReference>
<dbReference type="CDD" id="cd00130">
    <property type="entry name" value="PAS"/>
    <property type="match status" value="1"/>
</dbReference>
<feature type="region of interest" description="Disordered" evidence="8">
    <location>
        <begin position="929"/>
        <end position="972"/>
    </location>
</feature>
<dbReference type="GO" id="GO:0007234">
    <property type="term" value="P:osmosensory signaling via phosphorelay pathway"/>
    <property type="evidence" value="ECO:0007669"/>
    <property type="project" value="TreeGrafter"/>
</dbReference>
<dbReference type="Gene3D" id="3.30.450.20">
    <property type="entry name" value="PAS domain"/>
    <property type="match status" value="1"/>
</dbReference>
<dbReference type="FunFam" id="1.10.287.130:FF:000070">
    <property type="entry name" value="Histidine kinase sensor protein"/>
    <property type="match status" value="1"/>
</dbReference>
<evidence type="ECO:0000256" key="8">
    <source>
        <dbReference type="SAM" id="MobiDB-lite"/>
    </source>
</evidence>
<dbReference type="InterPro" id="IPR013656">
    <property type="entry name" value="PAS_4"/>
</dbReference>
<protein>
    <recommendedName>
        <fullName evidence="2">histidine kinase</fullName>
        <ecNumber evidence="2">2.7.13.3</ecNumber>
    </recommendedName>
</protein>
<dbReference type="Gene3D" id="1.10.287.130">
    <property type="match status" value="1"/>
</dbReference>
<dbReference type="EC" id="2.7.13.3" evidence="2"/>
<dbReference type="RefSeq" id="WP_317706174.1">
    <property type="nucleotide sequence ID" value="NZ_AP024714.1"/>
</dbReference>
<dbReference type="CDD" id="cd00082">
    <property type="entry name" value="HisKA"/>
    <property type="match status" value="1"/>
</dbReference>
<evidence type="ECO:0000259" key="11">
    <source>
        <dbReference type="PROSITE" id="PS50109"/>
    </source>
</evidence>
<dbReference type="KEGG" id="mcau:MIT9_P0818"/>
<evidence type="ECO:0000313" key="13">
    <source>
        <dbReference type="EMBL" id="BCX81240.1"/>
    </source>
</evidence>
<dbReference type="Pfam" id="PF02518">
    <property type="entry name" value="HATPase_c"/>
    <property type="match status" value="1"/>
</dbReference>
<dbReference type="EMBL" id="AP024714">
    <property type="protein sequence ID" value="BCX81240.1"/>
    <property type="molecule type" value="Genomic_DNA"/>
</dbReference>
<feature type="signal peptide" evidence="10">
    <location>
        <begin position="1"/>
        <end position="35"/>
    </location>
</feature>
<dbReference type="SUPFAM" id="SSF53850">
    <property type="entry name" value="Periplasmic binding protein-like II"/>
    <property type="match status" value="2"/>
</dbReference>
<keyword evidence="14" id="KW-1185">Reference proteome</keyword>
<evidence type="ECO:0000256" key="10">
    <source>
        <dbReference type="SAM" id="SignalP"/>
    </source>
</evidence>
<dbReference type="InterPro" id="IPR005467">
    <property type="entry name" value="His_kinase_dom"/>
</dbReference>
<dbReference type="PANTHER" id="PTHR42878">
    <property type="entry name" value="TWO-COMPONENT HISTIDINE KINASE"/>
    <property type="match status" value="1"/>
</dbReference>
<dbReference type="CDD" id="cd01007">
    <property type="entry name" value="PBP2_BvgS_HisK_like"/>
    <property type="match status" value="2"/>
</dbReference>
<keyword evidence="4 13" id="KW-0808">Transferase</keyword>
<dbReference type="InterPro" id="IPR036890">
    <property type="entry name" value="HATPase_C_sf"/>
</dbReference>
<keyword evidence="3" id="KW-0597">Phosphoprotein</keyword>
<dbReference type="GO" id="GO:0000155">
    <property type="term" value="F:phosphorelay sensor kinase activity"/>
    <property type="evidence" value="ECO:0007669"/>
    <property type="project" value="InterPro"/>
</dbReference>
<keyword evidence="9" id="KW-0812">Transmembrane</keyword>
<dbReference type="InterPro" id="IPR000014">
    <property type="entry name" value="PAS"/>
</dbReference>
<dbReference type="InterPro" id="IPR035965">
    <property type="entry name" value="PAS-like_dom_sf"/>
</dbReference>
<dbReference type="SMART" id="SM00091">
    <property type="entry name" value="PAS"/>
    <property type="match status" value="1"/>
</dbReference>
<dbReference type="InterPro" id="IPR003661">
    <property type="entry name" value="HisK_dim/P_dom"/>
</dbReference>
<dbReference type="Pfam" id="PF00512">
    <property type="entry name" value="HisKA"/>
    <property type="match status" value="1"/>
</dbReference>
<dbReference type="SMART" id="SM00062">
    <property type="entry name" value="PBPb"/>
    <property type="match status" value="2"/>
</dbReference>
<dbReference type="SUPFAM" id="SSF47384">
    <property type="entry name" value="Homodimeric domain of signal transducing histidine kinase"/>
    <property type="match status" value="1"/>
</dbReference>
<feature type="chain" id="PRO_5043504847" description="histidine kinase" evidence="10">
    <location>
        <begin position="36"/>
        <end position="972"/>
    </location>
</feature>
<dbReference type="SUPFAM" id="SSF55874">
    <property type="entry name" value="ATPase domain of HSP90 chaperone/DNA topoisomerase II/histidine kinase"/>
    <property type="match status" value="1"/>
</dbReference>
<accession>A0AAU9C254</accession>
<dbReference type="InterPro" id="IPR003594">
    <property type="entry name" value="HATPase_dom"/>
</dbReference>
<dbReference type="SMART" id="SM00387">
    <property type="entry name" value="HATPase_c"/>
    <property type="match status" value="1"/>
</dbReference>
<dbReference type="GO" id="GO:0016020">
    <property type="term" value="C:membrane"/>
    <property type="evidence" value="ECO:0007669"/>
    <property type="project" value="UniProtKB-SubCell"/>
</dbReference>
<gene>
    <name evidence="13" type="ORF">MIT9_P0818</name>
</gene>
<keyword evidence="5 13" id="KW-0418">Kinase</keyword>
<evidence type="ECO:0000256" key="5">
    <source>
        <dbReference type="ARBA" id="ARBA00022777"/>
    </source>
</evidence>
<dbReference type="InterPro" id="IPR004358">
    <property type="entry name" value="Sig_transdc_His_kin-like_C"/>
</dbReference>
<dbReference type="Gene3D" id="3.30.565.10">
    <property type="entry name" value="Histidine kinase-like ATPase, C-terminal domain"/>
    <property type="match status" value="1"/>
</dbReference>
<keyword evidence="9" id="KW-1133">Transmembrane helix</keyword>
<dbReference type="PANTHER" id="PTHR42878:SF15">
    <property type="entry name" value="BACTERIOPHYTOCHROME"/>
    <property type="match status" value="1"/>
</dbReference>
<dbReference type="GO" id="GO:0030295">
    <property type="term" value="F:protein kinase activator activity"/>
    <property type="evidence" value="ECO:0007669"/>
    <property type="project" value="TreeGrafter"/>
</dbReference>
<evidence type="ECO:0000256" key="7">
    <source>
        <dbReference type="SAM" id="Coils"/>
    </source>
</evidence>
<keyword evidence="7" id="KW-0175">Coiled coil</keyword>
<sequence length="972" mass="106476">MPRKRTAGSNPPFGCFLFRLWLALLFLAAALPARALDLTPEERAFLDAHPVIRLGVDGDYAPYSFFDEEGRFRGVAADFAARLEAMLGIHFQPVAGLAWTEILDAVRKRRLDAVATVVKLPERESYLAFTAIYLPTPLVIMTRTDTPPLPGPQALTGMETALVKGYSSARQALERYPGIVPVWVDTPLAGLRAVAAGEADAYVGVLGVNTWLMQHYGLTNLKVNAAFDMVENGQRFGVRKDWGILARILDKALAAIPQADRQAIFRRWLPVAAESIPVLGTGITLAEQRWLQRLPPQRIGIPAAAAPFAFIDDQGNPAGIAVDMLHWIQDRTGLTLAYRPAPHREALLAMLQRRELELAVVATADDTPLPGVRLTPPLHRTTLMIFGGNKPHFSGGLAELAGRPVAVCRHGPAYDLLKRQPGLQLVAVEKPAEALQAVARGRAEAAVMEVTLGLQAREAAGLEAVQPHAPVTEATLTLRLAVRADRPRLAELLDRLVRAIPPPERAAILARWLGLPRRGLDPRVLWWLGGGAGAAVVIVLLVLLWNWMLQRELARRQRREHELLEQAQARRALLEALLDSIPDLFFRIGPDGTILEGHSPNPDLFYVPPQQFLGKTMQEVLPPPLAARFSEALERLRQDGGPVTLEYALEVPGGKHWFEAKLSPVRGSDEAVVLVHDITARKQAEAALQAARDRLEQRVAERTAELSAANRELEAFTYAVSHDLRAPLRAIQGFAQALEEDYGEALPAGAGEFLDEIAAGAHRMGELIDGLLTLSRISRAELVCQPVRLDQITHEIFAELRRREPHRRVRLEIPGPLEAEADLRLCRILVQNLLENAWKYTAGRKDAWIRFSAREEDGERVFCLEDNGAGFDMAFAAKLFEPFQRLHAQSEFPGLGIGLATVQRIVRRPGGWIRGEGTVGGGARFLFTLAPKGGQHHGHPNPTAGGGQSPRREAHPPGPGQDPRGQPGGGGA</sequence>
<feature type="domain" description="Histidine kinase" evidence="11">
    <location>
        <begin position="719"/>
        <end position="933"/>
    </location>
</feature>
<evidence type="ECO:0000256" key="6">
    <source>
        <dbReference type="ARBA" id="ARBA00023136"/>
    </source>
</evidence>
<dbReference type="PROSITE" id="PS50112">
    <property type="entry name" value="PAS"/>
    <property type="match status" value="1"/>
</dbReference>
<dbReference type="InterPro" id="IPR050351">
    <property type="entry name" value="BphY/WalK/GraS-like"/>
</dbReference>
<evidence type="ECO:0000256" key="2">
    <source>
        <dbReference type="ARBA" id="ARBA00012438"/>
    </source>
</evidence>
<dbReference type="SMART" id="SM00388">
    <property type="entry name" value="HisKA"/>
    <property type="match status" value="1"/>
</dbReference>
<evidence type="ECO:0000256" key="9">
    <source>
        <dbReference type="SAM" id="Phobius"/>
    </source>
</evidence>
<feature type="domain" description="PAS" evidence="12">
    <location>
        <begin position="570"/>
        <end position="640"/>
    </location>
</feature>
<evidence type="ECO:0000256" key="3">
    <source>
        <dbReference type="ARBA" id="ARBA00022553"/>
    </source>
</evidence>
<dbReference type="SUPFAM" id="SSF55785">
    <property type="entry name" value="PYP-like sensor domain (PAS domain)"/>
    <property type="match status" value="1"/>
</dbReference>
<dbReference type="NCBIfam" id="TIGR00229">
    <property type="entry name" value="sensory_box"/>
    <property type="match status" value="1"/>
</dbReference>
<feature type="transmembrane region" description="Helical" evidence="9">
    <location>
        <begin position="524"/>
        <end position="549"/>
    </location>
</feature>
<dbReference type="AlphaFoldDB" id="A0AAU9C254"/>
<dbReference type="Pfam" id="PF00497">
    <property type="entry name" value="SBP_bac_3"/>
    <property type="match status" value="2"/>
</dbReference>
<proteinExistence type="predicted"/>
<keyword evidence="10" id="KW-0732">Signal</keyword>
<dbReference type="InterPro" id="IPR001638">
    <property type="entry name" value="Solute-binding_3/MltF_N"/>
</dbReference>
<evidence type="ECO:0000259" key="12">
    <source>
        <dbReference type="PROSITE" id="PS50112"/>
    </source>
</evidence>
<name>A0AAU9C254_9GAMM</name>
<dbReference type="Proteomes" id="UP001321825">
    <property type="component" value="Chromosome"/>
</dbReference>
<dbReference type="Gene3D" id="3.40.190.10">
    <property type="entry name" value="Periplasmic binding protein-like II"/>
    <property type="match status" value="4"/>
</dbReference>
<dbReference type="PROSITE" id="PS50109">
    <property type="entry name" value="HIS_KIN"/>
    <property type="match status" value="1"/>
</dbReference>
<evidence type="ECO:0000313" key="14">
    <source>
        <dbReference type="Proteomes" id="UP001321825"/>
    </source>
</evidence>
<dbReference type="PRINTS" id="PR00344">
    <property type="entry name" value="BCTRLSENSOR"/>
</dbReference>